<dbReference type="Proteomes" id="UP000483802">
    <property type="component" value="Unassembled WGS sequence"/>
</dbReference>
<dbReference type="AlphaFoldDB" id="A0A6L6X006"/>
<reference evidence="2 3" key="1">
    <citation type="submission" date="2019-11" db="EMBL/GenBank/DDBJ databases">
        <title>Streptomyces typhae sp. nov., a novel endophytic actinomycete isolated from the root of cattail pollen (Typha angustifolia L.).</title>
        <authorList>
            <person name="Peng C."/>
        </authorList>
    </citation>
    <scope>NUCLEOTIDE SEQUENCE [LARGE SCALE GENOMIC DNA]</scope>
    <source>
        <strain evidence="3">p1417</strain>
    </source>
</reference>
<proteinExistence type="predicted"/>
<dbReference type="InterPro" id="IPR002818">
    <property type="entry name" value="DJ-1/PfpI"/>
</dbReference>
<dbReference type="PANTHER" id="PTHR43130">
    <property type="entry name" value="ARAC-FAMILY TRANSCRIPTIONAL REGULATOR"/>
    <property type="match status" value="1"/>
</dbReference>
<gene>
    <name evidence="2" type="ORF">GPA10_20570</name>
</gene>
<dbReference type="Pfam" id="PF01965">
    <property type="entry name" value="DJ-1_PfpI"/>
    <property type="match status" value="1"/>
</dbReference>
<dbReference type="InterPro" id="IPR052158">
    <property type="entry name" value="INH-QAR"/>
</dbReference>
<dbReference type="GO" id="GO:0006355">
    <property type="term" value="P:regulation of DNA-templated transcription"/>
    <property type="evidence" value="ECO:0007669"/>
    <property type="project" value="TreeGrafter"/>
</dbReference>
<comment type="caution">
    <text evidence="2">The sequence shown here is derived from an EMBL/GenBank/DDBJ whole genome shotgun (WGS) entry which is preliminary data.</text>
</comment>
<dbReference type="EMBL" id="WPNZ01000011">
    <property type="protein sequence ID" value="MVO87092.1"/>
    <property type="molecule type" value="Genomic_DNA"/>
</dbReference>
<dbReference type="SUPFAM" id="SSF52317">
    <property type="entry name" value="Class I glutamine amidotransferase-like"/>
    <property type="match status" value="1"/>
</dbReference>
<dbReference type="PANTHER" id="PTHR43130:SF2">
    <property type="entry name" value="DJ-1_PFPI DOMAIN-CONTAINING PROTEIN"/>
    <property type="match status" value="1"/>
</dbReference>
<sequence length="216" mass="22545">MQIAIALYDRFTALDAIGPYQTLGGIPGAEVVFVAGRTGPVPDDAGQLALVAGRTFDEVPHPDIVVVPGGPDQRDQMENEPLLDWLRAVDATTTWTTSVCTGSLALAAAGLLTGREATSHWLALEVLDGLGVRSTGQRVVFDGKYVTAAGVSSGIDMGLALVGRIAGDERAQSVQLLIEYDPQPPYDAGSPEKAPAHLVEMWRRETGLAAGAPAGS</sequence>
<evidence type="ECO:0000259" key="1">
    <source>
        <dbReference type="Pfam" id="PF01965"/>
    </source>
</evidence>
<accession>A0A6L6X006</accession>
<keyword evidence="3" id="KW-1185">Reference proteome</keyword>
<dbReference type="InterPro" id="IPR029062">
    <property type="entry name" value="Class_I_gatase-like"/>
</dbReference>
<protein>
    <submittedName>
        <fullName evidence="2">DJ-1/PfpI family protein</fullName>
    </submittedName>
</protein>
<organism evidence="2 3">
    <name type="scientific">Streptomyces typhae</name>
    <dbReference type="NCBI Taxonomy" id="2681492"/>
    <lineage>
        <taxon>Bacteria</taxon>
        <taxon>Bacillati</taxon>
        <taxon>Actinomycetota</taxon>
        <taxon>Actinomycetes</taxon>
        <taxon>Kitasatosporales</taxon>
        <taxon>Streptomycetaceae</taxon>
        <taxon>Streptomyces</taxon>
    </lineage>
</organism>
<dbReference type="CDD" id="cd03139">
    <property type="entry name" value="GATase1_PfpI_2"/>
    <property type="match status" value="1"/>
</dbReference>
<evidence type="ECO:0000313" key="3">
    <source>
        <dbReference type="Proteomes" id="UP000483802"/>
    </source>
</evidence>
<feature type="domain" description="DJ-1/PfpI" evidence="1">
    <location>
        <begin position="2"/>
        <end position="162"/>
    </location>
</feature>
<dbReference type="Gene3D" id="3.40.50.880">
    <property type="match status" value="1"/>
</dbReference>
<dbReference type="RefSeq" id="WP_157166800.1">
    <property type="nucleotide sequence ID" value="NZ_WPNZ01000011.1"/>
</dbReference>
<name>A0A6L6X006_9ACTN</name>
<evidence type="ECO:0000313" key="2">
    <source>
        <dbReference type="EMBL" id="MVO87092.1"/>
    </source>
</evidence>